<dbReference type="PROSITE" id="PS51257">
    <property type="entry name" value="PROKAR_LIPOPROTEIN"/>
    <property type="match status" value="1"/>
</dbReference>
<gene>
    <name evidence="1" type="ORF">CBG49_01665</name>
</gene>
<keyword evidence="2" id="KW-1185">Reference proteome</keyword>
<dbReference type="AlphaFoldDB" id="A0A1Z4BKU3"/>
<reference evidence="2" key="1">
    <citation type="submission" date="2017-06" db="EMBL/GenBank/DDBJ databases">
        <title>Complete genome sequence of Capnocytophaga sp. KCOM 1579 (=ChDC OS43) isolated from a human refractory periapical abscess lesion.</title>
        <authorList>
            <person name="Kook J.-K."/>
            <person name="Park S.-N."/>
            <person name="Lim Y.K."/>
            <person name="Roh H."/>
        </authorList>
    </citation>
    <scope>NUCLEOTIDE SEQUENCE [LARGE SCALE GENOMIC DNA]</scope>
    <source>
        <strain evidence="2">ChDC OS43</strain>
    </source>
</reference>
<accession>A0A1Z4BKU3</accession>
<organism evidence="1 2">
    <name type="scientific">Capnocytophaga endodontalis</name>
    <dbReference type="NCBI Taxonomy" id="2708117"/>
    <lineage>
        <taxon>Bacteria</taxon>
        <taxon>Pseudomonadati</taxon>
        <taxon>Bacteroidota</taxon>
        <taxon>Flavobacteriia</taxon>
        <taxon>Flavobacteriales</taxon>
        <taxon>Flavobacteriaceae</taxon>
        <taxon>Capnocytophaga</taxon>
    </lineage>
</organism>
<dbReference type="KEGG" id="capn:CBG49_01665"/>
<dbReference type="EMBL" id="CP022022">
    <property type="protein sequence ID" value="ASF41898.1"/>
    <property type="molecule type" value="Genomic_DNA"/>
</dbReference>
<evidence type="ECO:0000313" key="2">
    <source>
        <dbReference type="Proteomes" id="UP000197007"/>
    </source>
</evidence>
<dbReference type="RefSeq" id="WP_088593106.1">
    <property type="nucleotide sequence ID" value="NZ_CP022022.1"/>
</dbReference>
<sequence length="104" mass="11685">MRYFIYLFAVVALSCSKEAIEPENYTLRIQNRYFEAVTVSVGEHFSEKLSPNTVSKAFTLPKGTYKVVAITASRLRLESTVQIQGSKSELTIDICPKGKISIVY</sequence>
<dbReference type="Proteomes" id="UP000197007">
    <property type="component" value="Chromosome"/>
</dbReference>
<evidence type="ECO:0000313" key="1">
    <source>
        <dbReference type="EMBL" id="ASF41898.1"/>
    </source>
</evidence>
<protein>
    <recommendedName>
        <fullName evidence="3">DUF4397 domain-containing protein</fullName>
    </recommendedName>
</protein>
<name>A0A1Z4BKU3_9FLAO</name>
<proteinExistence type="predicted"/>
<evidence type="ECO:0008006" key="3">
    <source>
        <dbReference type="Google" id="ProtNLM"/>
    </source>
</evidence>